<dbReference type="PANTHER" id="PTHR21666:SF274">
    <property type="entry name" value="STAGE IV SPORULATION PROTEIN FA"/>
    <property type="match status" value="1"/>
</dbReference>
<dbReference type="InterPro" id="IPR016047">
    <property type="entry name" value="M23ase_b-sheet_dom"/>
</dbReference>
<keyword evidence="1" id="KW-0812">Transmembrane</keyword>
<reference evidence="3 4" key="1">
    <citation type="submission" date="2024-02" db="EMBL/GenBank/DDBJ databases">
        <title>Seven novel Bacillus-like species.</title>
        <authorList>
            <person name="Liu G."/>
        </authorList>
    </citation>
    <scope>NUCLEOTIDE SEQUENCE [LARGE SCALE GENOMIC DNA]</scope>
    <source>
        <strain evidence="3 4">FJAT-52991</strain>
    </source>
</reference>
<dbReference type="GO" id="GO:0016787">
    <property type="term" value="F:hydrolase activity"/>
    <property type="evidence" value="ECO:0007669"/>
    <property type="project" value="UniProtKB-KW"/>
</dbReference>
<keyword evidence="4" id="KW-1185">Reference proteome</keyword>
<evidence type="ECO:0000259" key="2">
    <source>
        <dbReference type="Pfam" id="PF01551"/>
    </source>
</evidence>
<dbReference type="PANTHER" id="PTHR21666">
    <property type="entry name" value="PEPTIDASE-RELATED"/>
    <property type="match status" value="1"/>
</dbReference>
<name>A0ABZ2N3J2_9BACI</name>
<proteinExistence type="predicted"/>
<feature type="domain" description="M23ase beta-sheet core" evidence="2">
    <location>
        <begin position="121"/>
        <end position="209"/>
    </location>
</feature>
<accession>A0ABZ2N3J2</accession>
<feature type="transmembrane region" description="Helical" evidence="1">
    <location>
        <begin position="27"/>
        <end position="45"/>
    </location>
</feature>
<dbReference type="EC" id="3.4.-.-" evidence="3"/>
<evidence type="ECO:0000256" key="1">
    <source>
        <dbReference type="SAM" id="Phobius"/>
    </source>
</evidence>
<dbReference type="CDD" id="cd12797">
    <property type="entry name" value="M23_peptidase"/>
    <property type="match status" value="1"/>
</dbReference>
<dbReference type="InterPro" id="IPR050570">
    <property type="entry name" value="Cell_wall_metabolism_enzyme"/>
</dbReference>
<keyword evidence="3" id="KW-0378">Hydrolase</keyword>
<sequence>MREEEKDLLSIEQDQQDGHPLFRFDRFLFKGLASLIFVLAVAIMFKQSSSPFIEGQAWMKEVMEKEFQFSKAAEWYEKTLGEPLPFTVDGWTQKEKVVKEQTEYAVPVSGKVIEDFQTNGKGLMVEARPNEGVKAIKDGTVLFVGQKDEFGQTVIVQHADNSESWYGHVANPSVQPYEKVKAGSVLAQLSPNEQTFYLAIRKDGMFVDPNSVISFE</sequence>
<gene>
    <name evidence="3" type="ORF">WDJ61_13075</name>
</gene>
<dbReference type="InterPro" id="IPR011055">
    <property type="entry name" value="Dup_hybrid_motif"/>
</dbReference>
<evidence type="ECO:0000313" key="4">
    <source>
        <dbReference type="Proteomes" id="UP001387364"/>
    </source>
</evidence>
<keyword evidence="1" id="KW-0472">Membrane</keyword>
<evidence type="ECO:0000313" key="3">
    <source>
        <dbReference type="EMBL" id="WXB92181.1"/>
    </source>
</evidence>
<dbReference type="SUPFAM" id="SSF51261">
    <property type="entry name" value="Duplicated hybrid motif"/>
    <property type="match status" value="1"/>
</dbReference>
<dbReference type="RefSeq" id="WP_338750419.1">
    <property type="nucleotide sequence ID" value="NZ_CP147404.1"/>
</dbReference>
<organism evidence="3 4">
    <name type="scientific">Bacillus kandeliae</name>
    <dbReference type="NCBI Taxonomy" id="3129297"/>
    <lineage>
        <taxon>Bacteria</taxon>
        <taxon>Bacillati</taxon>
        <taxon>Bacillota</taxon>
        <taxon>Bacilli</taxon>
        <taxon>Bacillales</taxon>
        <taxon>Bacillaceae</taxon>
        <taxon>Bacillus</taxon>
    </lineage>
</organism>
<dbReference type="Pfam" id="PF01551">
    <property type="entry name" value="Peptidase_M23"/>
    <property type="match status" value="1"/>
</dbReference>
<dbReference type="Proteomes" id="UP001387364">
    <property type="component" value="Chromosome"/>
</dbReference>
<dbReference type="EMBL" id="CP147404">
    <property type="protein sequence ID" value="WXB92181.1"/>
    <property type="molecule type" value="Genomic_DNA"/>
</dbReference>
<keyword evidence="1" id="KW-1133">Transmembrane helix</keyword>
<protein>
    <submittedName>
        <fullName evidence="3">M23 family metallopeptidase</fullName>
        <ecNumber evidence="3">3.4.-.-</ecNumber>
    </submittedName>
</protein>
<dbReference type="Gene3D" id="2.70.70.10">
    <property type="entry name" value="Glucose Permease (Domain IIA)"/>
    <property type="match status" value="1"/>
</dbReference>